<gene>
    <name evidence="3" type="ORF">BCL57_002622</name>
    <name evidence="4" type="ORF">SAMN04489721_1552</name>
</gene>
<dbReference type="Proteomes" id="UP000893823">
    <property type="component" value="Unassembled WGS sequence"/>
</dbReference>
<evidence type="ECO:0000313" key="5">
    <source>
        <dbReference type="Proteomes" id="UP000199482"/>
    </source>
</evidence>
<dbReference type="STRING" id="589382.SAMN04489721_1552"/>
<evidence type="ECO:0000256" key="1">
    <source>
        <dbReference type="SAM" id="MobiDB-lite"/>
    </source>
</evidence>
<proteinExistence type="predicted"/>
<dbReference type="AlphaFoldDB" id="A0A1H1TCY6"/>
<dbReference type="EMBL" id="SODL02000004">
    <property type="protein sequence ID" value="MCP2368449.1"/>
    <property type="molecule type" value="Genomic_DNA"/>
</dbReference>
<sequence length="270" mass="28794">MTDEMTRSELEARVYSRAGADDPRVQRIDPLTGKTVKVSDSEWQLLLSQPSERRSPPTPSTETDSDPRGTPPTDASPSTRLRPGRRPRITPAAAALSGFAVASALIGGWLWISESTRTAPSLALTIVPTPAPDASAGVLPEAAVFDVFRDPAVAAGVLPWWLMRDFPIQQAAELVPPDDAIPGASIYAAISDNTVTCLVVRLDPNGLSWNCTSTEHVLSSGLTMHVAIPADLGAPRDGDDDGISGEWTETDLLTIEWRTDGTFVVTRAGD</sequence>
<reference evidence="4" key="1">
    <citation type="submission" date="2016-10" db="EMBL/GenBank/DDBJ databases">
        <authorList>
            <person name="de Groot N.N."/>
        </authorList>
    </citation>
    <scope>NUCLEOTIDE SEQUENCE [LARGE SCALE GENOMIC DNA]</scope>
    <source>
        <strain evidence="4">CPCC 202695</strain>
    </source>
</reference>
<keyword evidence="2" id="KW-1133">Transmembrane helix</keyword>
<name>A0A1H1TCY6_9MICO</name>
<feature type="compositionally biased region" description="Basic and acidic residues" evidence="1">
    <location>
        <begin position="1"/>
        <end position="27"/>
    </location>
</feature>
<reference evidence="5" key="2">
    <citation type="submission" date="2016-10" db="EMBL/GenBank/DDBJ databases">
        <authorList>
            <person name="Varghese N."/>
            <person name="Submissions S."/>
        </authorList>
    </citation>
    <scope>NUCLEOTIDE SEQUENCE [LARGE SCALE GENOMIC DNA]</scope>
    <source>
        <strain evidence="5">CPCC 202695</strain>
    </source>
</reference>
<dbReference type="OrthoDB" id="5006141at2"/>
<reference evidence="3" key="3">
    <citation type="submission" date="2022-06" db="EMBL/GenBank/DDBJ databases">
        <title>Genomic Encyclopedia of Type Strains, Phase III (KMG-III): the genomes of soil and plant-associated and newly described type strains.</title>
        <authorList>
            <person name="Whitman W."/>
        </authorList>
    </citation>
    <scope>NUCLEOTIDE SEQUENCE</scope>
    <source>
        <strain evidence="3">CPCC 202695</strain>
    </source>
</reference>
<evidence type="ECO:0000313" key="3">
    <source>
        <dbReference type="EMBL" id="MCP2368449.1"/>
    </source>
</evidence>
<protein>
    <submittedName>
        <fullName evidence="4">Uncharacterized protein</fullName>
    </submittedName>
</protein>
<keyword evidence="2" id="KW-0472">Membrane</keyword>
<dbReference type="Proteomes" id="UP000199482">
    <property type="component" value="Chromosome I"/>
</dbReference>
<dbReference type="EMBL" id="LT629755">
    <property type="protein sequence ID" value="SDS58028.1"/>
    <property type="molecule type" value="Genomic_DNA"/>
</dbReference>
<feature type="region of interest" description="Disordered" evidence="1">
    <location>
        <begin position="1"/>
        <end position="86"/>
    </location>
</feature>
<dbReference type="RefSeq" id="WP_092670698.1">
    <property type="nucleotide sequence ID" value="NZ_BMDN01000004.1"/>
</dbReference>
<keyword evidence="6" id="KW-1185">Reference proteome</keyword>
<evidence type="ECO:0000313" key="4">
    <source>
        <dbReference type="EMBL" id="SDS58028.1"/>
    </source>
</evidence>
<organism evidence="4 5">
    <name type="scientific">Agromyces flavus</name>
    <dbReference type="NCBI Taxonomy" id="589382"/>
    <lineage>
        <taxon>Bacteria</taxon>
        <taxon>Bacillati</taxon>
        <taxon>Actinomycetota</taxon>
        <taxon>Actinomycetes</taxon>
        <taxon>Micrococcales</taxon>
        <taxon>Microbacteriaceae</taxon>
        <taxon>Agromyces</taxon>
    </lineage>
</organism>
<evidence type="ECO:0000256" key="2">
    <source>
        <dbReference type="SAM" id="Phobius"/>
    </source>
</evidence>
<feature type="transmembrane region" description="Helical" evidence="2">
    <location>
        <begin position="89"/>
        <end position="112"/>
    </location>
</feature>
<accession>A0A1H1TCY6</accession>
<keyword evidence="2" id="KW-0812">Transmembrane</keyword>
<evidence type="ECO:0000313" key="6">
    <source>
        <dbReference type="Proteomes" id="UP000893823"/>
    </source>
</evidence>